<keyword evidence="13" id="KW-1185">Reference proteome</keyword>
<evidence type="ECO:0000256" key="5">
    <source>
        <dbReference type="ARBA" id="ARBA00022840"/>
    </source>
</evidence>
<dbReference type="EC" id="3.1.3.16" evidence="1"/>
<feature type="domain" description="PPM-type phosphatase" evidence="10">
    <location>
        <begin position="151"/>
        <end position="192"/>
    </location>
</feature>
<dbReference type="InterPro" id="IPR001932">
    <property type="entry name" value="PPM-type_phosphatase-like_dom"/>
</dbReference>
<dbReference type="AlphaFoldDB" id="A0A5P1EV30"/>
<gene>
    <name evidence="12" type="ORF">A4U43_C05F25330</name>
</gene>
<feature type="domain" description="Thioredoxin" evidence="9">
    <location>
        <begin position="320"/>
        <end position="403"/>
    </location>
</feature>
<dbReference type="Pfam" id="PF00696">
    <property type="entry name" value="AA_kinase"/>
    <property type="match status" value="1"/>
</dbReference>
<comment type="catalytic activity">
    <reaction evidence="7">
        <text>O-phospho-L-threonyl-[protein] + H2O = L-threonyl-[protein] + phosphate</text>
        <dbReference type="Rhea" id="RHEA:47004"/>
        <dbReference type="Rhea" id="RHEA-COMP:11060"/>
        <dbReference type="Rhea" id="RHEA-COMP:11605"/>
        <dbReference type="ChEBI" id="CHEBI:15377"/>
        <dbReference type="ChEBI" id="CHEBI:30013"/>
        <dbReference type="ChEBI" id="CHEBI:43474"/>
        <dbReference type="ChEBI" id="CHEBI:61977"/>
        <dbReference type="EC" id="3.1.3.16"/>
    </reaction>
</comment>
<reference evidence="13" key="1">
    <citation type="journal article" date="2017" name="Nat. Commun.">
        <title>The asparagus genome sheds light on the origin and evolution of a young Y chromosome.</title>
        <authorList>
            <person name="Harkess A."/>
            <person name="Zhou J."/>
            <person name="Xu C."/>
            <person name="Bowers J.E."/>
            <person name="Van der Hulst R."/>
            <person name="Ayyampalayam S."/>
            <person name="Mercati F."/>
            <person name="Riccardi P."/>
            <person name="McKain M.R."/>
            <person name="Kakrana A."/>
            <person name="Tang H."/>
            <person name="Ray J."/>
            <person name="Groenendijk J."/>
            <person name="Arikit S."/>
            <person name="Mathioni S.M."/>
            <person name="Nakano M."/>
            <person name="Shan H."/>
            <person name="Telgmann-Rauber A."/>
            <person name="Kanno A."/>
            <person name="Yue Z."/>
            <person name="Chen H."/>
            <person name="Li W."/>
            <person name="Chen Y."/>
            <person name="Xu X."/>
            <person name="Zhang Y."/>
            <person name="Luo S."/>
            <person name="Chen H."/>
            <person name="Gao J."/>
            <person name="Mao Z."/>
            <person name="Pires J.C."/>
            <person name="Luo M."/>
            <person name="Kudrna D."/>
            <person name="Wing R.A."/>
            <person name="Meyers B.C."/>
            <person name="Yi K."/>
            <person name="Kong H."/>
            <person name="Lavrijsen P."/>
            <person name="Sunseri F."/>
            <person name="Falavigna A."/>
            <person name="Ye Y."/>
            <person name="Leebens-Mack J.H."/>
            <person name="Chen G."/>
        </authorList>
    </citation>
    <scope>NUCLEOTIDE SEQUENCE [LARGE SCALE GENOMIC DNA]</scope>
    <source>
        <strain evidence="13">cv. DH0086</strain>
    </source>
</reference>
<dbReference type="SUPFAM" id="SSF53633">
    <property type="entry name" value="Carbamate kinase-like"/>
    <property type="match status" value="1"/>
</dbReference>
<keyword evidence="5" id="KW-0067">ATP-binding</keyword>
<evidence type="ECO:0000256" key="2">
    <source>
        <dbReference type="ARBA" id="ARBA00022679"/>
    </source>
</evidence>
<evidence type="ECO:0000256" key="4">
    <source>
        <dbReference type="ARBA" id="ARBA00022777"/>
    </source>
</evidence>
<dbReference type="InterPro" id="IPR001048">
    <property type="entry name" value="Asp/Glu/Uridylate_kinase"/>
</dbReference>
<evidence type="ECO:0000256" key="1">
    <source>
        <dbReference type="ARBA" id="ARBA00013081"/>
    </source>
</evidence>
<sequence>MLDVASSQLVVTDSDFKDPGFRMQLIDTVNSLLNLRVVHVFNENDAISTRRAHYEDSSGIFWDNDSLAALMDLELKADLLVLLCDVEGLYSGPPGEPHSRIIHTYIKEKRQKEITFGDKSRVGRGGMTTKVKAEVHSSDKENPVVITRPFVSRGIEDSHLKQFVIPDPQTGILPIKPKFKFLILACDGLWDKEACFLLPFGCSPQASVVSDWDSSFFDDFIMNALEFGDFDRFLSNSSKECLSLLKDACVISVYAIEIIENQVLTVAKAVEDKLDEEISALDRLDLDDIEVLRERRIQQMKKMAEKRSKWLALGHGEYTEISEKDFFAAVKASDRVVCHFFRENWPCKVIDKHLSILAKQHIETRFIKVHAEKSPFLTEKLRIVVLPTLALVKNAKVDDYVVGFDELGGTDEFSTEDLEERLAKCQVISYDGESSISKINSDTSKRSVRQSEISNESDSD</sequence>
<feature type="domain" description="Aspartate/glutamate/uridylate kinase" evidence="11">
    <location>
        <begin position="7"/>
        <end position="146"/>
    </location>
</feature>
<dbReference type="InterPro" id="IPR013766">
    <property type="entry name" value="Thioredoxin_domain"/>
</dbReference>
<accession>A0A5P1EV30</accession>
<dbReference type="SUPFAM" id="SSF81606">
    <property type="entry name" value="PP2C-like"/>
    <property type="match status" value="1"/>
</dbReference>
<evidence type="ECO:0000259" key="9">
    <source>
        <dbReference type="Pfam" id="PF00085"/>
    </source>
</evidence>
<dbReference type="Gene3D" id="3.40.1160.10">
    <property type="entry name" value="Acetylglutamate kinase-like"/>
    <property type="match status" value="1"/>
</dbReference>
<dbReference type="Pfam" id="PF00085">
    <property type="entry name" value="Thioredoxin"/>
    <property type="match status" value="1"/>
</dbReference>
<dbReference type="GO" id="GO:0005524">
    <property type="term" value="F:ATP binding"/>
    <property type="evidence" value="ECO:0007669"/>
    <property type="project" value="UniProtKB-KW"/>
</dbReference>
<keyword evidence="4" id="KW-0418">Kinase</keyword>
<dbReference type="GO" id="GO:0016301">
    <property type="term" value="F:kinase activity"/>
    <property type="evidence" value="ECO:0007669"/>
    <property type="project" value="UniProtKB-KW"/>
</dbReference>
<dbReference type="Gene3D" id="3.40.30.10">
    <property type="entry name" value="Glutaredoxin"/>
    <property type="match status" value="1"/>
</dbReference>
<dbReference type="GO" id="GO:0009084">
    <property type="term" value="P:glutamine family amino acid biosynthetic process"/>
    <property type="evidence" value="ECO:0007669"/>
    <property type="project" value="UniProtKB-ARBA"/>
</dbReference>
<dbReference type="Gramene" id="ONK69654">
    <property type="protein sequence ID" value="ONK69654"/>
    <property type="gene ID" value="A4U43_C05F25330"/>
</dbReference>
<comment type="catalytic activity">
    <reaction evidence="6">
        <text>O-phospho-L-seryl-[protein] + H2O = L-seryl-[protein] + phosphate</text>
        <dbReference type="Rhea" id="RHEA:20629"/>
        <dbReference type="Rhea" id="RHEA-COMP:9863"/>
        <dbReference type="Rhea" id="RHEA-COMP:11604"/>
        <dbReference type="ChEBI" id="CHEBI:15377"/>
        <dbReference type="ChEBI" id="CHEBI:29999"/>
        <dbReference type="ChEBI" id="CHEBI:43474"/>
        <dbReference type="ChEBI" id="CHEBI:83421"/>
        <dbReference type="EC" id="3.1.3.16"/>
    </reaction>
</comment>
<dbReference type="PRINTS" id="PR00474">
    <property type="entry name" value="GLU5KINASE"/>
</dbReference>
<evidence type="ECO:0000313" key="12">
    <source>
        <dbReference type="EMBL" id="ONK69654.1"/>
    </source>
</evidence>
<dbReference type="InterPro" id="IPR036393">
    <property type="entry name" value="AceGlu_kinase-like_sf"/>
</dbReference>
<dbReference type="InterPro" id="IPR001057">
    <property type="entry name" value="Glu/AcGlu_kinase"/>
</dbReference>
<dbReference type="Gene3D" id="3.60.40.10">
    <property type="entry name" value="PPM-type phosphatase domain"/>
    <property type="match status" value="1"/>
</dbReference>
<evidence type="ECO:0000256" key="7">
    <source>
        <dbReference type="ARBA" id="ARBA00048336"/>
    </source>
</evidence>
<dbReference type="PANTHER" id="PTHR21148">
    <property type="entry name" value="THIOREDOXIN DOMAIN-CONTAINING PROTEIN 9"/>
    <property type="match status" value="1"/>
</dbReference>
<evidence type="ECO:0000313" key="13">
    <source>
        <dbReference type="Proteomes" id="UP000243459"/>
    </source>
</evidence>
<dbReference type="InterPro" id="IPR036249">
    <property type="entry name" value="Thioredoxin-like_sf"/>
</dbReference>
<dbReference type="SUPFAM" id="SSF52833">
    <property type="entry name" value="Thioredoxin-like"/>
    <property type="match status" value="1"/>
</dbReference>
<evidence type="ECO:0000259" key="11">
    <source>
        <dbReference type="Pfam" id="PF00696"/>
    </source>
</evidence>
<dbReference type="EMBL" id="CM007385">
    <property type="protein sequence ID" value="ONK69654.1"/>
    <property type="molecule type" value="Genomic_DNA"/>
</dbReference>
<protein>
    <recommendedName>
        <fullName evidence="1">protein-serine/threonine phosphatase</fullName>
        <ecNumber evidence="1">3.1.3.16</ecNumber>
    </recommendedName>
</protein>
<dbReference type="Proteomes" id="UP000243459">
    <property type="component" value="Chromosome 5"/>
</dbReference>
<evidence type="ECO:0000256" key="8">
    <source>
        <dbReference type="SAM" id="MobiDB-lite"/>
    </source>
</evidence>
<dbReference type="CDD" id="cd02989">
    <property type="entry name" value="Phd_like_TxnDC9"/>
    <property type="match status" value="1"/>
</dbReference>
<feature type="region of interest" description="Disordered" evidence="8">
    <location>
        <begin position="439"/>
        <end position="460"/>
    </location>
</feature>
<evidence type="ECO:0000256" key="3">
    <source>
        <dbReference type="ARBA" id="ARBA00022741"/>
    </source>
</evidence>
<dbReference type="Pfam" id="PF00481">
    <property type="entry name" value="PP2C"/>
    <property type="match status" value="1"/>
</dbReference>
<proteinExistence type="predicted"/>
<dbReference type="InterPro" id="IPR036457">
    <property type="entry name" value="PPM-type-like_dom_sf"/>
</dbReference>
<evidence type="ECO:0000256" key="6">
    <source>
        <dbReference type="ARBA" id="ARBA00047761"/>
    </source>
</evidence>
<keyword evidence="3" id="KW-0547">Nucleotide-binding</keyword>
<organism evidence="12 13">
    <name type="scientific">Asparagus officinalis</name>
    <name type="common">Garden asparagus</name>
    <dbReference type="NCBI Taxonomy" id="4686"/>
    <lineage>
        <taxon>Eukaryota</taxon>
        <taxon>Viridiplantae</taxon>
        <taxon>Streptophyta</taxon>
        <taxon>Embryophyta</taxon>
        <taxon>Tracheophyta</taxon>
        <taxon>Spermatophyta</taxon>
        <taxon>Magnoliopsida</taxon>
        <taxon>Liliopsida</taxon>
        <taxon>Asparagales</taxon>
        <taxon>Asparagaceae</taxon>
        <taxon>Asparagoideae</taxon>
        <taxon>Asparagus</taxon>
    </lineage>
</organism>
<evidence type="ECO:0000259" key="10">
    <source>
        <dbReference type="Pfam" id="PF00481"/>
    </source>
</evidence>
<keyword evidence="2" id="KW-0808">Transferase</keyword>
<name>A0A5P1EV30_ASPOF</name>
<dbReference type="GO" id="GO:0004722">
    <property type="term" value="F:protein serine/threonine phosphatase activity"/>
    <property type="evidence" value="ECO:0007669"/>
    <property type="project" value="UniProtKB-EC"/>
</dbReference>